<protein>
    <submittedName>
        <fullName evidence="2">DUF1918 domain-containing protein</fullName>
    </submittedName>
</protein>
<accession>A0ABD5WLC0</accession>
<comment type="caution">
    <text evidence="2">The sequence shown here is derived from an EMBL/GenBank/DDBJ whole genome shotgun (WGS) entry which is preliminary data.</text>
</comment>
<dbReference type="AlphaFoldDB" id="A0ABD5WLC0"/>
<keyword evidence="3" id="KW-1185">Reference proteome</keyword>
<dbReference type="GeneID" id="79303235"/>
<gene>
    <name evidence="2" type="ORF">ACFQJ6_08610</name>
</gene>
<evidence type="ECO:0000313" key="2">
    <source>
        <dbReference type="EMBL" id="MFC7080170.1"/>
    </source>
</evidence>
<evidence type="ECO:0000313" key="3">
    <source>
        <dbReference type="Proteomes" id="UP001596407"/>
    </source>
</evidence>
<feature type="compositionally biased region" description="Acidic residues" evidence="1">
    <location>
        <begin position="53"/>
        <end position="62"/>
    </location>
</feature>
<dbReference type="Proteomes" id="UP001596407">
    <property type="component" value="Unassembled WGS sequence"/>
</dbReference>
<feature type="region of interest" description="Disordered" evidence="1">
    <location>
        <begin position="1"/>
        <end position="20"/>
    </location>
</feature>
<name>A0ABD5WLC0_9EURY</name>
<feature type="compositionally biased region" description="Basic and acidic residues" evidence="1">
    <location>
        <begin position="1"/>
        <end position="18"/>
    </location>
</feature>
<sequence>MSFEKEDRVILHDEHSDYDGEEGEVTQVMDTMFGDSTYTVSFEDGQETGIPEDSLEAVEDEE</sequence>
<dbReference type="RefSeq" id="WP_137287485.1">
    <property type="nucleotide sequence ID" value="NZ_CP119809.1"/>
</dbReference>
<reference evidence="2 3" key="1">
    <citation type="journal article" date="2019" name="Int. J. Syst. Evol. Microbiol.">
        <title>The Global Catalogue of Microorganisms (GCM) 10K type strain sequencing project: providing services to taxonomists for standard genome sequencing and annotation.</title>
        <authorList>
            <consortium name="The Broad Institute Genomics Platform"/>
            <consortium name="The Broad Institute Genome Sequencing Center for Infectious Disease"/>
            <person name="Wu L."/>
            <person name="Ma J."/>
        </authorList>
    </citation>
    <scope>NUCLEOTIDE SEQUENCE [LARGE SCALE GENOMIC DNA]</scope>
    <source>
        <strain evidence="2 3">DT72</strain>
    </source>
</reference>
<organism evidence="2 3">
    <name type="scientific">Halorussus caseinilyticus</name>
    <dbReference type="NCBI Taxonomy" id="3034025"/>
    <lineage>
        <taxon>Archaea</taxon>
        <taxon>Methanobacteriati</taxon>
        <taxon>Methanobacteriota</taxon>
        <taxon>Stenosarchaea group</taxon>
        <taxon>Halobacteria</taxon>
        <taxon>Halobacteriales</taxon>
        <taxon>Haladaptataceae</taxon>
        <taxon>Halorussus</taxon>
    </lineage>
</organism>
<evidence type="ECO:0000256" key="1">
    <source>
        <dbReference type="SAM" id="MobiDB-lite"/>
    </source>
</evidence>
<dbReference type="EMBL" id="JBHSZH010000005">
    <property type="protein sequence ID" value="MFC7080170.1"/>
    <property type="molecule type" value="Genomic_DNA"/>
</dbReference>
<proteinExistence type="predicted"/>
<feature type="region of interest" description="Disordered" evidence="1">
    <location>
        <begin position="42"/>
        <end position="62"/>
    </location>
</feature>